<proteinExistence type="inferred from homology"/>
<dbReference type="EMBL" id="BPUB01000002">
    <property type="protein sequence ID" value="GJG59506.1"/>
    <property type="molecule type" value="Genomic_DNA"/>
</dbReference>
<dbReference type="GO" id="GO:1990281">
    <property type="term" value="C:efflux pump complex"/>
    <property type="evidence" value="ECO:0007669"/>
    <property type="project" value="TreeGrafter"/>
</dbReference>
<comment type="caution">
    <text evidence="3">The sequence shown here is derived from an EMBL/GenBank/DDBJ whole genome shotgun (WGS) entry which is preliminary data.</text>
</comment>
<dbReference type="NCBIfam" id="TIGR01730">
    <property type="entry name" value="RND_mfp"/>
    <property type="match status" value="1"/>
</dbReference>
<name>A0A9R1CBF2_9BACT</name>
<dbReference type="Gene3D" id="1.10.287.470">
    <property type="entry name" value="Helix hairpin bin"/>
    <property type="match status" value="1"/>
</dbReference>
<gene>
    <name evidence="3" type="ORF">PRLR5076_23570</name>
</gene>
<evidence type="ECO:0000256" key="1">
    <source>
        <dbReference type="ARBA" id="ARBA00009477"/>
    </source>
</evidence>
<accession>A0A9R1CBF2</accession>
<comment type="similarity">
    <text evidence="1">Belongs to the membrane fusion protein (MFP) (TC 8.A.1) family.</text>
</comment>
<dbReference type="Proteomes" id="UP000825483">
    <property type="component" value="Unassembled WGS sequence"/>
</dbReference>
<dbReference type="Gene3D" id="2.40.30.170">
    <property type="match status" value="1"/>
</dbReference>
<dbReference type="InterPro" id="IPR058625">
    <property type="entry name" value="MdtA-like_BSH"/>
</dbReference>
<organism evidence="3 4">
    <name type="scientific">Prevotella lacticifex</name>
    <dbReference type="NCBI Taxonomy" id="2854755"/>
    <lineage>
        <taxon>Bacteria</taxon>
        <taxon>Pseudomonadati</taxon>
        <taxon>Bacteroidota</taxon>
        <taxon>Bacteroidia</taxon>
        <taxon>Bacteroidales</taxon>
        <taxon>Prevotellaceae</taxon>
        <taxon>Prevotella</taxon>
    </lineage>
</organism>
<dbReference type="Pfam" id="PF25917">
    <property type="entry name" value="BSH_RND"/>
    <property type="match status" value="1"/>
</dbReference>
<dbReference type="AlphaFoldDB" id="A0A9R1CBF2"/>
<protein>
    <recommendedName>
        <fullName evidence="2">Multidrug resistance protein MdtA-like barrel-sandwich hybrid domain-containing protein</fullName>
    </recommendedName>
</protein>
<dbReference type="PANTHER" id="PTHR30469">
    <property type="entry name" value="MULTIDRUG RESISTANCE PROTEIN MDTA"/>
    <property type="match status" value="1"/>
</dbReference>
<dbReference type="InterPro" id="IPR006143">
    <property type="entry name" value="RND_pump_MFP"/>
</dbReference>
<reference evidence="3" key="1">
    <citation type="journal article" date="2022" name="Int. J. Syst. Evol. Microbiol.">
        <title>Prevotella lacticifex sp. nov., isolated from the rumen of cows.</title>
        <authorList>
            <person name="Shinkai T."/>
            <person name="Ikeyama N."/>
            <person name="Kumagai M."/>
            <person name="Ohmori H."/>
            <person name="Sakamoto M."/>
            <person name="Ohkuma M."/>
            <person name="Mitsumori M."/>
        </authorList>
    </citation>
    <scope>NUCLEOTIDE SEQUENCE</scope>
    <source>
        <strain evidence="3">R5076</strain>
    </source>
</reference>
<evidence type="ECO:0000259" key="2">
    <source>
        <dbReference type="Pfam" id="PF25917"/>
    </source>
</evidence>
<dbReference type="SUPFAM" id="SSF111369">
    <property type="entry name" value="HlyD-like secretion proteins"/>
    <property type="match status" value="1"/>
</dbReference>
<dbReference type="GeneID" id="72466451"/>
<dbReference type="Gene3D" id="2.40.50.100">
    <property type="match status" value="1"/>
</dbReference>
<evidence type="ECO:0000313" key="3">
    <source>
        <dbReference type="EMBL" id="GJG59506.1"/>
    </source>
</evidence>
<keyword evidence="4" id="KW-1185">Reference proteome</keyword>
<dbReference type="PANTHER" id="PTHR30469:SF20">
    <property type="entry name" value="EFFLUX RND TRANSPORTER PERIPLASMIC ADAPTOR SUBUNIT"/>
    <property type="match status" value="1"/>
</dbReference>
<sequence>MTGLLLTCCKEDKAPVAEAPLSVTTTTVDEASATAGNSYAGTVEGTNAVALSFSSAGTIQRLNVIEGQAVSRGQLIGTVDATATDNALLAAHATTEQIEDALSQAEDAYRRMKKLRDSGSLPDIQWVDVETKLSQARALVRQTRAAETIARKGKNDTRLLAPFGGYISKNTAEVGQNIAPGLPVATLVNIDRVKVRVSVPEEDISKINVGGLVSFRMGSLDNRISRPRYSTASWKWGGICLLWLSEWVTTMHA</sequence>
<feature type="domain" description="Multidrug resistance protein MdtA-like barrel-sandwich hybrid" evidence="2">
    <location>
        <begin position="56"/>
        <end position="184"/>
    </location>
</feature>
<evidence type="ECO:0000313" key="4">
    <source>
        <dbReference type="Proteomes" id="UP000825483"/>
    </source>
</evidence>
<dbReference type="GO" id="GO:0015562">
    <property type="term" value="F:efflux transmembrane transporter activity"/>
    <property type="evidence" value="ECO:0007669"/>
    <property type="project" value="TreeGrafter"/>
</dbReference>
<dbReference type="RefSeq" id="WP_223928730.1">
    <property type="nucleotide sequence ID" value="NZ_BPTU01000002.1"/>
</dbReference>